<gene>
    <name evidence="2" type="ORF">O181_070915</name>
</gene>
<dbReference type="Proteomes" id="UP000765509">
    <property type="component" value="Unassembled WGS sequence"/>
</dbReference>
<accession>A0A9Q3F5S6</accession>
<dbReference type="OrthoDB" id="1880067at2759"/>
<evidence type="ECO:0000313" key="3">
    <source>
        <dbReference type="Proteomes" id="UP000765509"/>
    </source>
</evidence>
<sequence>MAHPAFRKFNKKETSQIAKISESLLLPRPIQAQLFSQRESDRPLILQDIYNQAKKIKQDKLQGRNPIDSLIDTLKEEIFVWSSKRDSEGHITSLFLIHPLAIKLLHGFPHLILMDCTYKTNKYQIPLFHIFGFRSSNKIFSWDFCLMKNKTETSSTWELNQYIEQVLNNTNLGPPPVNVIDRDLALKNSLKKLFPDSKFMLCIWHIKKDVSAHFMKTIGHGTDFENFMGLWNQVMYLSTEKCSKDDWEKMQKQVKKTLSSCNIWKITGFLLRSIMCHPGPTTISTWVWAPPPELKVPMPCLSFGSKLPLVLSWRYSGLSASLLENNLLNLFPSDGL</sequence>
<proteinExistence type="predicted"/>
<dbReference type="AlphaFoldDB" id="A0A9Q3F5S6"/>
<dbReference type="EMBL" id="AVOT02036644">
    <property type="protein sequence ID" value="MBW0531200.1"/>
    <property type="molecule type" value="Genomic_DNA"/>
</dbReference>
<feature type="domain" description="MULE transposase" evidence="1">
    <location>
        <begin position="112"/>
        <end position="208"/>
    </location>
</feature>
<organism evidence="2 3">
    <name type="scientific">Austropuccinia psidii MF-1</name>
    <dbReference type="NCBI Taxonomy" id="1389203"/>
    <lineage>
        <taxon>Eukaryota</taxon>
        <taxon>Fungi</taxon>
        <taxon>Dikarya</taxon>
        <taxon>Basidiomycota</taxon>
        <taxon>Pucciniomycotina</taxon>
        <taxon>Pucciniomycetes</taxon>
        <taxon>Pucciniales</taxon>
        <taxon>Sphaerophragmiaceae</taxon>
        <taxon>Austropuccinia</taxon>
    </lineage>
</organism>
<protein>
    <recommendedName>
        <fullName evidence="1">MULE transposase domain-containing protein</fullName>
    </recommendedName>
</protein>
<reference evidence="2" key="1">
    <citation type="submission" date="2021-03" db="EMBL/GenBank/DDBJ databases">
        <title>Draft genome sequence of rust myrtle Austropuccinia psidii MF-1, a brazilian biotype.</title>
        <authorList>
            <person name="Quecine M.C."/>
            <person name="Pachon D.M.R."/>
            <person name="Bonatelli M.L."/>
            <person name="Correr F.H."/>
            <person name="Franceschini L.M."/>
            <person name="Leite T.F."/>
            <person name="Margarido G.R.A."/>
            <person name="Almeida C.A."/>
            <person name="Ferrarezi J.A."/>
            <person name="Labate C.A."/>
        </authorList>
    </citation>
    <scope>NUCLEOTIDE SEQUENCE</scope>
    <source>
        <strain evidence="2">MF-1</strain>
    </source>
</reference>
<dbReference type="InterPro" id="IPR018289">
    <property type="entry name" value="MULE_transposase_dom"/>
</dbReference>
<comment type="caution">
    <text evidence="2">The sequence shown here is derived from an EMBL/GenBank/DDBJ whole genome shotgun (WGS) entry which is preliminary data.</text>
</comment>
<evidence type="ECO:0000259" key="1">
    <source>
        <dbReference type="Pfam" id="PF10551"/>
    </source>
</evidence>
<dbReference type="Pfam" id="PF10551">
    <property type="entry name" value="MULE"/>
    <property type="match status" value="1"/>
</dbReference>
<keyword evidence="3" id="KW-1185">Reference proteome</keyword>
<dbReference type="InterPro" id="IPR052579">
    <property type="entry name" value="Zinc_finger_SWIM"/>
</dbReference>
<dbReference type="PANTHER" id="PTHR31569">
    <property type="entry name" value="SWIM-TYPE DOMAIN-CONTAINING PROTEIN"/>
    <property type="match status" value="1"/>
</dbReference>
<dbReference type="PANTHER" id="PTHR31569:SF4">
    <property type="entry name" value="SWIM-TYPE DOMAIN-CONTAINING PROTEIN"/>
    <property type="match status" value="1"/>
</dbReference>
<evidence type="ECO:0000313" key="2">
    <source>
        <dbReference type="EMBL" id="MBW0531200.1"/>
    </source>
</evidence>
<name>A0A9Q3F5S6_9BASI</name>